<name>A0A7J7H4Z8_CAMSI</name>
<dbReference type="GO" id="GO:0005829">
    <property type="term" value="C:cytosol"/>
    <property type="evidence" value="ECO:0007669"/>
    <property type="project" value="TreeGrafter"/>
</dbReference>
<dbReference type="PANTHER" id="PTHR43880:SF5">
    <property type="entry name" value="ALCOHOL DEHYDROGENASE-LIKE 6"/>
    <property type="match status" value="1"/>
</dbReference>
<keyword evidence="5" id="KW-1185">Reference proteome</keyword>
<feature type="transmembrane region" description="Helical" evidence="3">
    <location>
        <begin position="243"/>
        <end position="261"/>
    </location>
</feature>
<dbReference type="Gene3D" id="3.90.180.10">
    <property type="entry name" value="Medium-chain alcohol dehydrogenases, catalytic domain"/>
    <property type="match status" value="1"/>
</dbReference>
<dbReference type="InterPro" id="IPR011032">
    <property type="entry name" value="GroES-like_sf"/>
</dbReference>
<dbReference type="EMBL" id="JACBKZ010000006">
    <property type="protein sequence ID" value="KAF5948042.1"/>
    <property type="molecule type" value="Genomic_DNA"/>
</dbReference>
<reference evidence="4 5" key="2">
    <citation type="submission" date="2020-07" db="EMBL/GenBank/DDBJ databases">
        <title>Genome assembly of wild tea tree DASZ reveals pedigree and selection history of tea varieties.</title>
        <authorList>
            <person name="Zhang W."/>
        </authorList>
    </citation>
    <scope>NUCLEOTIDE SEQUENCE [LARGE SCALE GENOMIC DNA]</scope>
    <source>
        <strain evidence="5">cv. G240</strain>
        <tissue evidence="4">Leaf</tissue>
    </source>
</reference>
<gene>
    <name evidence="4" type="ORF">HYC85_013999</name>
</gene>
<dbReference type="GO" id="GO:0046294">
    <property type="term" value="P:formaldehyde catabolic process"/>
    <property type="evidence" value="ECO:0007669"/>
    <property type="project" value="TreeGrafter"/>
</dbReference>
<sequence length="275" mass="30194">MKSKTEAAAAHGSSAAGDEAKLLSNTIPTLPLLAVKDLLSIGERDHVLKLFAGECMSCKHCTSGKSNICHVLGLKRWGVMQSDQGTSFSVKGRPIFHYCVVSSFSEYTVVHSGCAVKVSSVAPLEKICLFSCGVAASLGAAWKVTDTDGGSPVSEKAKVFGITNFINPHDYDEPIQQVRPPLKMSTWVEMCRPAGLKSNGYLLVDEWLRVLKLLFLFFCNIYSSLLDLQYLNCSRNVGKYVSYYALASRLYIIFLLCLASYHKAKCLIDKLLECL</sequence>
<evidence type="ECO:0000256" key="3">
    <source>
        <dbReference type="SAM" id="Phobius"/>
    </source>
</evidence>
<dbReference type="Proteomes" id="UP000593564">
    <property type="component" value="Unassembled WGS sequence"/>
</dbReference>
<proteinExistence type="predicted"/>
<keyword evidence="1" id="KW-0479">Metal-binding</keyword>
<protein>
    <submittedName>
        <fullName evidence="4">Uncharacterized protein</fullName>
    </submittedName>
</protein>
<keyword evidence="3" id="KW-1133">Transmembrane helix</keyword>
<accession>A0A7J7H4Z8</accession>
<evidence type="ECO:0000256" key="2">
    <source>
        <dbReference type="ARBA" id="ARBA00022833"/>
    </source>
</evidence>
<reference evidence="5" key="1">
    <citation type="journal article" date="2020" name="Nat. Commun.">
        <title>Genome assembly of wild tea tree DASZ reveals pedigree and selection history of tea varieties.</title>
        <authorList>
            <person name="Zhang W."/>
            <person name="Zhang Y."/>
            <person name="Qiu H."/>
            <person name="Guo Y."/>
            <person name="Wan H."/>
            <person name="Zhang X."/>
            <person name="Scossa F."/>
            <person name="Alseekh S."/>
            <person name="Zhang Q."/>
            <person name="Wang P."/>
            <person name="Xu L."/>
            <person name="Schmidt M.H."/>
            <person name="Jia X."/>
            <person name="Li D."/>
            <person name="Zhu A."/>
            <person name="Guo F."/>
            <person name="Chen W."/>
            <person name="Ni D."/>
            <person name="Usadel B."/>
            <person name="Fernie A.R."/>
            <person name="Wen W."/>
        </authorList>
    </citation>
    <scope>NUCLEOTIDE SEQUENCE [LARGE SCALE GENOMIC DNA]</scope>
    <source>
        <strain evidence="5">cv. G240</strain>
    </source>
</reference>
<evidence type="ECO:0000313" key="4">
    <source>
        <dbReference type="EMBL" id="KAF5948042.1"/>
    </source>
</evidence>
<keyword evidence="2" id="KW-0862">Zinc</keyword>
<organism evidence="4 5">
    <name type="scientific">Camellia sinensis</name>
    <name type="common">Tea plant</name>
    <name type="synonym">Thea sinensis</name>
    <dbReference type="NCBI Taxonomy" id="4442"/>
    <lineage>
        <taxon>Eukaryota</taxon>
        <taxon>Viridiplantae</taxon>
        <taxon>Streptophyta</taxon>
        <taxon>Embryophyta</taxon>
        <taxon>Tracheophyta</taxon>
        <taxon>Spermatophyta</taxon>
        <taxon>Magnoliopsida</taxon>
        <taxon>eudicotyledons</taxon>
        <taxon>Gunneridae</taxon>
        <taxon>Pentapetalae</taxon>
        <taxon>asterids</taxon>
        <taxon>Ericales</taxon>
        <taxon>Theaceae</taxon>
        <taxon>Camellia</taxon>
    </lineage>
</organism>
<dbReference type="Gene3D" id="3.40.50.720">
    <property type="entry name" value="NAD(P)-binding Rossmann-like Domain"/>
    <property type="match status" value="1"/>
</dbReference>
<dbReference type="AlphaFoldDB" id="A0A7J7H4Z8"/>
<dbReference type="GO" id="GO:0051903">
    <property type="term" value="F:S-(hydroxymethyl)glutathione dehydrogenase [NAD(P)+] activity"/>
    <property type="evidence" value="ECO:0007669"/>
    <property type="project" value="TreeGrafter"/>
</dbReference>
<evidence type="ECO:0000313" key="5">
    <source>
        <dbReference type="Proteomes" id="UP000593564"/>
    </source>
</evidence>
<dbReference type="PANTHER" id="PTHR43880">
    <property type="entry name" value="ALCOHOL DEHYDROGENASE"/>
    <property type="match status" value="1"/>
</dbReference>
<comment type="caution">
    <text evidence="4">The sequence shown here is derived from an EMBL/GenBank/DDBJ whole genome shotgun (WGS) entry which is preliminary data.</text>
</comment>
<dbReference type="SUPFAM" id="SSF50129">
    <property type="entry name" value="GroES-like"/>
    <property type="match status" value="1"/>
</dbReference>
<keyword evidence="3" id="KW-0472">Membrane</keyword>
<evidence type="ECO:0000256" key="1">
    <source>
        <dbReference type="ARBA" id="ARBA00022723"/>
    </source>
</evidence>
<dbReference type="GO" id="GO:0008270">
    <property type="term" value="F:zinc ion binding"/>
    <property type="evidence" value="ECO:0007669"/>
    <property type="project" value="TreeGrafter"/>
</dbReference>
<keyword evidence="3" id="KW-0812">Transmembrane</keyword>